<feature type="compositionally biased region" description="Acidic residues" evidence="1">
    <location>
        <begin position="98"/>
        <end position="107"/>
    </location>
</feature>
<sequence>MESDEIINLFDSCWFEVEILKKQTSPPTPTSSEPNPVPRVEENSSKPDLTRSPTLHTRSMSDELSLINTSFMGTGSFSPDSVLHSPKLYKIISGKEVTEEDLQDDDTGVQQPKKKGVRRTITRREKGSSKSLSDLEFEELKGFMDLGFVFSEEDNKDSRLVEIIPGLQRLGKKVDGDEDIKKAAAAAAAEDRPEVSRPYLSEAWEVAEARRRRRRKENPSMNWRVPDLGNEIDMKDSLKLWAHTVASAVK</sequence>
<evidence type="ECO:0000256" key="1">
    <source>
        <dbReference type="SAM" id="MobiDB-lite"/>
    </source>
</evidence>
<gene>
    <name evidence="2" type="ORF">V6N12_070853</name>
</gene>
<comment type="caution">
    <text evidence="2">The sequence shown here is derived from an EMBL/GenBank/DDBJ whole genome shotgun (WGS) entry which is preliminary data.</text>
</comment>
<dbReference type="EMBL" id="JBBPBM010000006">
    <property type="protein sequence ID" value="KAK8580590.1"/>
    <property type="molecule type" value="Genomic_DNA"/>
</dbReference>
<dbReference type="Proteomes" id="UP001472677">
    <property type="component" value="Unassembled WGS sequence"/>
</dbReference>
<name>A0ABR2FI92_9ROSI</name>
<dbReference type="PANTHER" id="PTHR33785:SF12">
    <property type="entry name" value="DUF1685 FAMILY PROTEIN"/>
    <property type="match status" value="1"/>
</dbReference>
<dbReference type="Pfam" id="PF07939">
    <property type="entry name" value="DUF1685"/>
    <property type="match status" value="1"/>
</dbReference>
<proteinExistence type="predicted"/>
<accession>A0ABR2FI92</accession>
<feature type="region of interest" description="Disordered" evidence="1">
    <location>
        <begin position="95"/>
        <end position="131"/>
    </location>
</feature>
<protein>
    <recommendedName>
        <fullName evidence="4">DUF1685 family protein</fullName>
    </recommendedName>
</protein>
<keyword evidence="3" id="KW-1185">Reference proteome</keyword>
<feature type="compositionally biased region" description="Basic residues" evidence="1">
    <location>
        <begin position="112"/>
        <end position="121"/>
    </location>
</feature>
<feature type="compositionally biased region" description="Basic and acidic residues" evidence="1">
    <location>
        <begin position="39"/>
        <end position="49"/>
    </location>
</feature>
<dbReference type="InterPro" id="IPR012881">
    <property type="entry name" value="DUF1685"/>
</dbReference>
<organism evidence="2 3">
    <name type="scientific">Hibiscus sabdariffa</name>
    <name type="common">roselle</name>
    <dbReference type="NCBI Taxonomy" id="183260"/>
    <lineage>
        <taxon>Eukaryota</taxon>
        <taxon>Viridiplantae</taxon>
        <taxon>Streptophyta</taxon>
        <taxon>Embryophyta</taxon>
        <taxon>Tracheophyta</taxon>
        <taxon>Spermatophyta</taxon>
        <taxon>Magnoliopsida</taxon>
        <taxon>eudicotyledons</taxon>
        <taxon>Gunneridae</taxon>
        <taxon>Pentapetalae</taxon>
        <taxon>rosids</taxon>
        <taxon>malvids</taxon>
        <taxon>Malvales</taxon>
        <taxon>Malvaceae</taxon>
        <taxon>Malvoideae</taxon>
        <taxon>Hibiscus</taxon>
    </lineage>
</organism>
<feature type="region of interest" description="Disordered" evidence="1">
    <location>
        <begin position="21"/>
        <end position="61"/>
    </location>
</feature>
<evidence type="ECO:0000313" key="3">
    <source>
        <dbReference type="Proteomes" id="UP001472677"/>
    </source>
</evidence>
<evidence type="ECO:0000313" key="2">
    <source>
        <dbReference type="EMBL" id="KAK8580590.1"/>
    </source>
</evidence>
<dbReference type="PANTHER" id="PTHR33785">
    <property type="entry name" value="OS06G0550800 PROTEIN"/>
    <property type="match status" value="1"/>
</dbReference>
<reference evidence="2 3" key="1">
    <citation type="journal article" date="2024" name="G3 (Bethesda)">
        <title>Genome assembly of Hibiscus sabdariffa L. provides insights into metabolisms of medicinal natural products.</title>
        <authorList>
            <person name="Kim T."/>
        </authorList>
    </citation>
    <scope>NUCLEOTIDE SEQUENCE [LARGE SCALE GENOMIC DNA]</scope>
    <source>
        <strain evidence="2">TK-2024</strain>
        <tissue evidence="2">Old leaves</tissue>
    </source>
</reference>
<evidence type="ECO:0008006" key="4">
    <source>
        <dbReference type="Google" id="ProtNLM"/>
    </source>
</evidence>